<evidence type="ECO:0000256" key="2">
    <source>
        <dbReference type="ARBA" id="ARBA00007815"/>
    </source>
</evidence>
<dbReference type="GO" id="GO:0003697">
    <property type="term" value="F:single-stranded DNA binding"/>
    <property type="evidence" value="ECO:0007669"/>
    <property type="project" value="TreeGrafter"/>
</dbReference>
<dbReference type="GO" id="GO:0000781">
    <property type="term" value="C:chromosome, telomeric region"/>
    <property type="evidence" value="ECO:0007669"/>
    <property type="project" value="TreeGrafter"/>
</dbReference>
<evidence type="ECO:0000256" key="1">
    <source>
        <dbReference type="ARBA" id="ARBA00004123"/>
    </source>
</evidence>
<proteinExistence type="inferred from homology"/>
<dbReference type="PANTHER" id="PTHR13989:SF16">
    <property type="entry name" value="REPLICATION PROTEIN A2"/>
    <property type="match status" value="1"/>
</dbReference>
<evidence type="ECO:0000256" key="6">
    <source>
        <dbReference type="SAM" id="MobiDB-lite"/>
    </source>
</evidence>
<comment type="caution">
    <text evidence="9">The sequence shown here is derived from an EMBL/GenBank/DDBJ whole genome shotgun (WGS) entry which is preliminary data.</text>
</comment>
<evidence type="ECO:0000256" key="4">
    <source>
        <dbReference type="ARBA" id="ARBA00023125"/>
    </source>
</evidence>
<keyword evidence="4" id="KW-0238">DNA-binding</keyword>
<dbReference type="GO" id="GO:0006289">
    <property type="term" value="P:nucleotide-excision repair"/>
    <property type="evidence" value="ECO:0007669"/>
    <property type="project" value="TreeGrafter"/>
</dbReference>
<dbReference type="Gene3D" id="2.40.50.140">
    <property type="entry name" value="Nucleic acid-binding proteins"/>
    <property type="match status" value="1"/>
</dbReference>
<dbReference type="GO" id="GO:0006260">
    <property type="term" value="P:DNA replication"/>
    <property type="evidence" value="ECO:0007669"/>
    <property type="project" value="UniProtKB-KW"/>
</dbReference>
<dbReference type="InterPro" id="IPR014646">
    <property type="entry name" value="Rfa2/RPA32"/>
</dbReference>
<name>A0AAD4LRP0_9AGAM</name>
<feature type="region of interest" description="Disordered" evidence="6">
    <location>
        <begin position="1"/>
        <end position="24"/>
    </location>
</feature>
<dbReference type="Pfam" id="PF08784">
    <property type="entry name" value="RPA_C"/>
    <property type="match status" value="1"/>
</dbReference>
<dbReference type="SUPFAM" id="SSF46785">
    <property type="entry name" value="Winged helix' DNA-binding domain"/>
    <property type="match status" value="1"/>
</dbReference>
<feature type="domain" description="Replication protein A C-terminal" evidence="8">
    <location>
        <begin position="163"/>
        <end position="253"/>
    </location>
</feature>
<comment type="subcellular location">
    <subcellularLocation>
        <location evidence="1">Nucleus</location>
    </subcellularLocation>
</comment>
<dbReference type="GO" id="GO:0000724">
    <property type="term" value="P:double-strand break repair via homologous recombination"/>
    <property type="evidence" value="ECO:0007669"/>
    <property type="project" value="TreeGrafter"/>
</dbReference>
<dbReference type="GO" id="GO:0035861">
    <property type="term" value="C:site of double-strand break"/>
    <property type="evidence" value="ECO:0007669"/>
    <property type="project" value="TreeGrafter"/>
</dbReference>
<reference evidence="9" key="1">
    <citation type="submission" date="2022-01" db="EMBL/GenBank/DDBJ databases">
        <title>Comparative genomics reveals a dynamic genome evolution in the ectomycorrhizal milk-cap (Lactarius) mushrooms.</title>
        <authorList>
            <consortium name="DOE Joint Genome Institute"/>
            <person name="Lebreton A."/>
            <person name="Tang N."/>
            <person name="Kuo A."/>
            <person name="LaButti K."/>
            <person name="Drula E."/>
            <person name="Barry K."/>
            <person name="Clum A."/>
            <person name="Lipzen A."/>
            <person name="Mousain D."/>
            <person name="Ng V."/>
            <person name="Wang R."/>
            <person name="Wang X."/>
            <person name="Dai Y."/>
            <person name="Henrissat B."/>
            <person name="Grigoriev I.V."/>
            <person name="Guerin-Laguette A."/>
            <person name="Yu F."/>
            <person name="Martin F.M."/>
        </authorList>
    </citation>
    <scope>NUCLEOTIDE SEQUENCE</scope>
    <source>
        <strain evidence="9">QP</strain>
    </source>
</reference>
<dbReference type="InterPro" id="IPR040260">
    <property type="entry name" value="RFA2-like"/>
</dbReference>
<dbReference type="AlphaFoldDB" id="A0AAD4LRP0"/>
<evidence type="ECO:0000313" key="9">
    <source>
        <dbReference type="EMBL" id="KAH9001169.1"/>
    </source>
</evidence>
<dbReference type="InterPro" id="IPR036390">
    <property type="entry name" value="WH_DNA-bd_sf"/>
</dbReference>
<dbReference type="PIRSF" id="PIRSF036949">
    <property type="entry name" value="RPA32"/>
    <property type="match status" value="1"/>
</dbReference>
<sequence length="260" mass="27986">GGGYLTGGSPFGSNSGSPGGIGRRGALLQSLRPITVKQFSQATQAHADAEWVFENSEFGQVTLVAHVISVQKQTTNSVYQLDDGTGTLEARHWPDSVNQDSDDSQDEVVPNSFARVTGTIKIFGTKKYINANHIRPVLDPHEPFYHVLEAMTVQLIFDRGPPGAPINGQLPAGGTHSLAAYSAQGHQSEAKDQHSHLQPVPRSIVRFMLSQPQTREGVHVGAIVKAVGADAESIERALEQLMDEGAIFSTIDEAHFQVSQ</sequence>
<dbReference type="Pfam" id="PF01336">
    <property type="entry name" value="tRNA_anti-codon"/>
    <property type="match status" value="1"/>
</dbReference>
<feature type="non-terminal residue" evidence="9">
    <location>
        <position position="260"/>
    </location>
</feature>
<dbReference type="PANTHER" id="PTHR13989">
    <property type="entry name" value="REPLICATION PROTEIN A-RELATED"/>
    <property type="match status" value="1"/>
</dbReference>
<evidence type="ECO:0000259" key="8">
    <source>
        <dbReference type="Pfam" id="PF08784"/>
    </source>
</evidence>
<keyword evidence="3" id="KW-0235">DNA replication</keyword>
<dbReference type="Gene3D" id="1.10.10.10">
    <property type="entry name" value="Winged helix-like DNA-binding domain superfamily/Winged helix DNA-binding domain"/>
    <property type="match status" value="1"/>
</dbReference>
<keyword evidence="5" id="KW-0539">Nucleus</keyword>
<feature type="compositionally biased region" description="Gly residues" evidence="6">
    <location>
        <begin position="1"/>
        <end position="10"/>
    </location>
</feature>
<evidence type="ECO:0000256" key="3">
    <source>
        <dbReference type="ARBA" id="ARBA00022705"/>
    </source>
</evidence>
<dbReference type="InterPro" id="IPR004365">
    <property type="entry name" value="NA-bd_OB_tRNA"/>
</dbReference>
<dbReference type="InterPro" id="IPR014892">
    <property type="entry name" value="RPA_C"/>
</dbReference>
<evidence type="ECO:0000313" key="10">
    <source>
        <dbReference type="Proteomes" id="UP001201163"/>
    </source>
</evidence>
<feature type="domain" description="OB" evidence="7">
    <location>
        <begin position="61"/>
        <end position="137"/>
    </location>
</feature>
<evidence type="ECO:0000256" key="5">
    <source>
        <dbReference type="ARBA" id="ARBA00023242"/>
    </source>
</evidence>
<dbReference type="Proteomes" id="UP001201163">
    <property type="component" value="Unassembled WGS sequence"/>
</dbReference>
<comment type="similarity">
    <text evidence="2">Belongs to the replication factor A protein 2 family.</text>
</comment>
<keyword evidence="10" id="KW-1185">Reference proteome</keyword>
<dbReference type="SUPFAM" id="SSF50249">
    <property type="entry name" value="Nucleic acid-binding proteins"/>
    <property type="match status" value="1"/>
</dbReference>
<dbReference type="GO" id="GO:0005662">
    <property type="term" value="C:DNA replication factor A complex"/>
    <property type="evidence" value="ECO:0007669"/>
    <property type="project" value="TreeGrafter"/>
</dbReference>
<organism evidence="9 10">
    <name type="scientific">Lactarius akahatsu</name>
    <dbReference type="NCBI Taxonomy" id="416441"/>
    <lineage>
        <taxon>Eukaryota</taxon>
        <taxon>Fungi</taxon>
        <taxon>Dikarya</taxon>
        <taxon>Basidiomycota</taxon>
        <taxon>Agaricomycotina</taxon>
        <taxon>Agaricomycetes</taxon>
        <taxon>Russulales</taxon>
        <taxon>Russulaceae</taxon>
        <taxon>Lactarius</taxon>
    </lineage>
</organism>
<dbReference type="InterPro" id="IPR036388">
    <property type="entry name" value="WH-like_DNA-bd_sf"/>
</dbReference>
<accession>A0AAD4LRP0</accession>
<dbReference type="EMBL" id="JAKELL010000001">
    <property type="protein sequence ID" value="KAH9001169.1"/>
    <property type="molecule type" value="Genomic_DNA"/>
</dbReference>
<dbReference type="InterPro" id="IPR012340">
    <property type="entry name" value="NA-bd_OB-fold"/>
</dbReference>
<evidence type="ECO:0000259" key="7">
    <source>
        <dbReference type="Pfam" id="PF01336"/>
    </source>
</evidence>
<dbReference type="CDD" id="cd04478">
    <property type="entry name" value="RPA2_DBD_D"/>
    <property type="match status" value="1"/>
</dbReference>
<gene>
    <name evidence="9" type="ORF">EDB92DRAFT_1963003</name>
</gene>
<protein>
    <submittedName>
        <fullName evidence="9">Replication protein A subunit RPA32</fullName>
    </submittedName>
</protein>